<dbReference type="RefSeq" id="WP_240475298.1">
    <property type="nucleotide sequence ID" value="NZ_CP012332.1"/>
</dbReference>
<dbReference type="KEGG" id="vin:AKJ08_2327"/>
<feature type="region of interest" description="Disordered" evidence="1">
    <location>
        <begin position="1"/>
        <end position="63"/>
    </location>
</feature>
<accession>A0A0K1PEK0</accession>
<dbReference type="AlphaFoldDB" id="A0A0K1PEK0"/>
<dbReference type="Pfam" id="PF08899">
    <property type="entry name" value="DUF1844"/>
    <property type="match status" value="1"/>
</dbReference>
<dbReference type="EMBL" id="CP012332">
    <property type="protein sequence ID" value="AKU91940.1"/>
    <property type="molecule type" value="Genomic_DNA"/>
</dbReference>
<evidence type="ECO:0000313" key="3">
    <source>
        <dbReference type="Proteomes" id="UP000055590"/>
    </source>
</evidence>
<proteinExistence type="predicted"/>
<keyword evidence="3" id="KW-1185">Reference proteome</keyword>
<reference evidence="2 3" key="1">
    <citation type="submission" date="2015-08" db="EMBL/GenBank/DDBJ databases">
        <authorList>
            <person name="Babu N.S."/>
            <person name="Beckwith C.J."/>
            <person name="Beseler K.G."/>
            <person name="Brison A."/>
            <person name="Carone J.V."/>
            <person name="Caskin T.P."/>
            <person name="Diamond M."/>
            <person name="Durham M.E."/>
            <person name="Foxe J.M."/>
            <person name="Go M."/>
            <person name="Henderson B.A."/>
            <person name="Jones I.B."/>
            <person name="McGettigan J.A."/>
            <person name="Micheletti S.J."/>
            <person name="Nasrallah M.E."/>
            <person name="Ortiz D."/>
            <person name="Piller C.R."/>
            <person name="Privatt S.R."/>
            <person name="Schneider S.L."/>
            <person name="Sharp S."/>
            <person name="Smith T.C."/>
            <person name="Stanton J.D."/>
            <person name="Ullery H.E."/>
            <person name="Wilson R.J."/>
            <person name="Serrano M.G."/>
            <person name="Buck G."/>
            <person name="Lee V."/>
            <person name="Wang Y."/>
            <person name="Carvalho R."/>
            <person name="Voegtly L."/>
            <person name="Shi R."/>
            <person name="Duckworth R."/>
            <person name="Johnson A."/>
            <person name="Loviza R."/>
            <person name="Walstead R."/>
            <person name="Shah Z."/>
            <person name="Kiflezghi M."/>
            <person name="Wade K."/>
            <person name="Ball S.L."/>
            <person name="Bradley K.W."/>
            <person name="Asai D.J."/>
            <person name="Bowman C.A."/>
            <person name="Russell D.A."/>
            <person name="Pope W.H."/>
            <person name="Jacobs-Sera D."/>
            <person name="Hendrix R.W."/>
            <person name="Hatfull G.F."/>
        </authorList>
    </citation>
    <scope>NUCLEOTIDE SEQUENCE [LARGE SCALE GENOMIC DNA]</scope>
    <source>
        <strain evidence="2 3">DSM 27710</strain>
    </source>
</reference>
<name>A0A0K1PEK0_9BACT</name>
<dbReference type="InterPro" id="IPR014995">
    <property type="entry name" value="DUF1844"/>
</dbReference>
<evidence type="ECO:0000256" key="1">
    <source>
        <dbReference type="SAM" id="MobiDB-lite"/>
    </source>
</evidence>
<protein>
    <recommendedName>
        <fullName evidence="4">DUF1844 domain-containing protein</fullName>
    </recommendedName>
</protein>
<dbReference type="STRING" id="1391653.AKJ08_2327"/>
<feature type="compositionally biased region" description="Basic and acidic residues" evidence="1">
    <location>
        <begin position="1"/>
        <end position="32"/>
    </location>
</feature>
<dbReference type="Proteomes" id="UP000055590">
    <property type="component" value="Chromosome"/>
</dbReference>
<evidence type="ECO:0008006" key="4">
    <source>
        <dbReference type="Google" id="ProtNLM"/>
    </source>
</evidence>
<gene>
    <name evidence="2" type="ORF">AKJ08_2327</name>
</gene>
<sequence>MAEREEDKPFVVHDRRRFTETGETRPDADRETAPPPGAARTAHEAILGGPKGPNPEDEPVAAGEPREAAPIDFTTFVFSLGSSALMHLGEAPHPETGEPMKNLELAKETIDLLAMLQAKTKGNLTPEEGRFLGALLYDLRLRYVDAAKK</sequence>
<evidence type="ECO:0000313" key="2">
    <source>
        <dbReference type="EMBL" id="AKU91940.1"/>
    </source>
</evidence>
<organism evidence="2 3">
    <name type="scientific">Vulgatibacter incomptus</name>
    <dbReference type="NCBI Taxonomy" id="1391653"/>
    <lineage>
        <taxon>Bacteria</taxon>
        <taxon>Pseudomonadati</taxon>
        <taxon>Myxococcota</taxon>
        <taxon>Myxococcia</taxon>
        <taxon>Myxococcales</taxon>
        <taxon>Cystobacterineae</taxon>
        <taxon>Vulgatibacteraceae</taxon>
        <taxon>Vulgatibacter</taxon>
    </lineage>
</organism>